<comment type="caution">
    <text evidence="2">The sequence shown here is derived from an EMBL/GenBank/DDBJ whole genome shotgun (WGS) entry which is preliminary data.</text>
</comment>
<reference evidence="2 3" key="1">
    <citation type="journal article" date="2012" name="Genome Biol.">
        <title>Genome and low-iron response of an oceanic diatom adapted to chronic iron limitation.</title>
        <authorList>
            <person name="Lommer M."/>
            <person name="Specht M."/>
            <person name="Roy A.S."/>
            <person name="Kraemer L."/>
            <person name="Andreson R."/>
            <person name="Gutowska M.A."/>
            <person name="Wolf J."/>
            <person name="Bergner S.V."/>
            <person name="Schilhabel M.B."/>
            <person name="Klostermeier U.C."/>
            <person name="Beiko R.G."/>
            <person name="Rosenstiel P."/>
            <person name="Hippler M."/>
            <person name="Laroche J."/>
        </authorList>
    </citation>
    <scope>NUCLEOTIDE SEQUENCE [LARGE SCALE GENOMIC DNA]</scope>
    <source>
        <strain evidence="2 3">CCMP1005</strain>
    </source>
</reference>
<name>K0TJ93_THAOC</name>
<feature type="non-terminal residue" evidence="2">
    <location>
        <position position="1"/>
    </location>
</feature>
<evidence type="ECO:0000313" key="2">
    <source>
        <dbReference type="EMBL" id="EJK73986.1"/>
    </source>
</evidence>
<keyword evidence="3" id="KW-1185">Reference proteome</keyword>
<feature type="compositionally biased region" description="Basic and acidic residues" evidence="1">
    <location>
        <begin position="8"/>
        <end position="31"/>
    </location>
</feature>
<evidence type="ECO:0000313" key="3">
    <source>
        <dbReference type="Proteomes" id="UP000266841"/>
    </source>
</evidence>
<accession>K0TJ93</accession>
<proteinExistence type="predicted"/>
<feature type="region of interest" description="Disordered" evidence="1">
    <location>
        <begin position="1"/>
        <end position="49"/>
    </location>
</feature>
<organism evidence="2 3">
    <name type="scientific">Thalassiosira oceanica</name>
    <name type="common">Marine diatom</name>
    <dbReference type="NCBI Taxonomy" id="159749"/>
    <lineage>
        <taxon>Eukaryota</taxon>
        <taxon>Sar</taxon>
        <taxon>Stramenopiles</taxon>
        <taxon>Ochrophyta</taxon>
        <taxon>Bacillariophyta</taxon>
        <taxon>Coscinodiscophyceae</taxon>
        <taxon>Thalassiosirophycidae</taxon>
        <taxon>Thalassiosirales</taxon>
        <taxon>Thalassiosiraceae</taxon>
        <taxon>Thalassiosira</taxon>
    </lineage>
</organism>
<sequence length="297" mass="33477">PPSALQQKLDRYAAYEANKEKSNKDSREKLATRTWISEGPAQDPQDRPPTLLLESQEVPLFRQFVSEAANSKKVLINVSKGGIGRDTSERIDALREKVKGKPAFNDFDPQFSLIPLIELAVKNKVPGAKQLLNELRSPAFCLHRNEGIDHLIRPLRAPGIQVVKHGIVRSITYDELNGSQSMISLICGLGSEQKSLDTGRLFSHVGGGQRTGFRSGYFAVQAYILDVQKLEQYLVENNMSLVLNGDRPEKFTKRINEFLLDGLGYQLPIKKPESDSYRVYKASRQARYYASKRDEKK</sequence>
<dbReference type="AlphaFoldDB" id="K0TJ93"/>
<evidence type="ECO:0000256" key="1">
    <source>
        <dbReference type="SAM" id="MobiDB-lite"/>
    </source>
</evidence>
<dbReference type="Proteomes" id="UP000266841">
    <property type="component" value="Unassembled WGS sequence"/>
</dbReference>
<dbReference type="EMBL" id="AGNL01004047">
    <property type="protein sequence ID" value="EJK73986.1"/>
    <property type="molecule type" value="Genomic_DNA"/>
</dbReference>
<protein>
    <submittedName>
        <fullName evidence="2">Uncharacterized protein</fullName>
    </submittedName>
</protein>
<gene>
    <name evidence="2" type="ORF">THAOC_04364</name>
</gene>